<gene>
    <name evidence="2" type="ORF">K6753_02155</name>
</gene>
<feature type="compositionally biased region" description="Low complexity" evidence="1">
    <location>
        <begin position="172"/>
        <end position="202"/>
    </location>
</feature>
<organism evidence="2 3">
    <name type="scientific">Novilysobacter selenitireducens</name>
    <dbReference type="NCBI Taxonomy" id="2872639"/>
    <lineage>
        <taxon>Bacteria</taxon>
        <taxon>Pseudomonadati</taxon>
        <taxon>Pseudomonadota</taxon>
        <taxon>Gammaproteobacteria</taxon>
        <taxon>Lysobacterales</taxon>
        <taxon>Lysobacteraceae</taxon>
        <taxon>Novilysobacter</taxon>
    </lineage>
</organism>
<keyword evidence="3" id="KW-1185">Reference proteome</keyword>
<dbReference type="RefSeq" id="WP_425492040.1">
    <property type="nucleotide sequence ID" value="NZ_JAINZW010000001.1"/>
</dbReference>
<comment type="caution">
    <text evidence="2">The sequence shown here is derived from an EMBL/GenBank/DDBJ whole genome shotgun (WGS) entry which is preliminary data.</text>
</comment>
<feature type="region of interest" description="Disordered" evidence="1">
    <location>
        <begin position="166"/>
        <end position="226"/>
    </location>
</feature>
<sequence>MSHAPPRLLAPARRRVAAALALAVALFIPATAAAWPVSMAVLDRDEGEWLSPVRHRGEHWIAGTPGHRYGVQLTNTSDRRVLVVLSIDGVNAISGDTAYPSQAGYVLAPGQSTRIDGWRKSMQDVAGFHFTHLDNSYAARTGRPDHVGVIGIAVFDEARPVPVVPPAPPIARPHAGADAAGGSRRQAAAAESSAAAPAAAQRIGTGHGEREYAPTRHTRFERASSRPTQVLQWRYDAPDALVARGILPRPWWRRPHHDRPQAFPTGFVPDPPR</sequence>
<evidence type="ECO:0000313" key="3">
    <source>
        <dbReference type="Proteomes" id="UP001430954"/>
    </source>
</evidence>
<evidence type="ECO:0000313" key="2">
    <source>
        <dbReference type="EMBL" id="MBZ4038339.1"/>
    </source>
</evidence>
<reference evidence="2 3" key="1">
    <citation type="submission" date="2021-09" db="EMBL/GenBank/DDBJ databases">
        <title>Lysobacter sp. 13A isolated from the river sediment.</title>
        <authorList>
            <person name="Liu H."/>
            <person name="Li S."/>
            <person name="Mao S."/>
        </authorList>
    </citation>
    <scope>NUCLEOTIDE SEQUENCE [LARGE SCALE GENOMIC DNA]</scope>
    <source>
        <strain evidence="2 3">13A</strain>
    </source>
</reference>
<feature type="region of interest" description="Disordered" evidence="1">
    <location>
        <begin position="254"/>
        <end position="273"/>
    </location>
</feature>
<proteinExistence type="predicted"/>
<evidence type="ECO:0000256" key="1">
    <source>
        <dbReference type="SAM" id="MobiDB-lite"/>
    </source>
</evidence>
<accession>A0ABS7T397</accession>
<dbReference type="Proteomes" id="UP001430954">
    <property type="component" value="Unassembled WGS sequence"/>
</dbReference>
<feature type="compositionally biased region" description="Basic and acidic residues" evidence="1">
    <location>
        <begin position="207"/>
        <end position="224"/>
    </location>
</feature>
<name>A0ABS7T397_9GAMM</name>
<protein>
    <submittedName>
        <fullName evidence="2">Uncharacterized protein</fullName>
    </submittedName>
</protein>
<dbReference type="EMBL" id="JAINZW010000001">
    <property type="protein sequence ID" value="MBZ4038339.1"/>
    <property type="molecule type" value="Genomic_DNA"/>
</dbReference>